<dbReference type="EMBL" id="QUNO01000004">
    <property type="protein sequence ID" value="REH50073.1"/>
    <property type="molecule type" value="Genomic_DNA"/>
</dbReference>
<reference evidence="4 5" key="1">
    <citation type="submission" date="2018-08" db="EMBL/GenBank/DDBJ databases">
        <title>Genomic Encyclopedia of Archaeal and Bacterial Type Strains, Phase II (KMG-II): from individual species to whole genera.</title>
        <authorList>
            <person name="Goeker M."/>
        </authorList>
    </citation>
    <scope>NUCLEOTIDE SEQUENCE [LARGE SCALE GENOMIC DNA]</scope>
    <source>
        <strain evidence="4 5">DSM 45791</strain>
    </source>
</reference>
<organism evidence="4 5">
    <name type="scientific">Kutzneria buriramensis</name>
    <dbReference type="NCBI Taxonomy" id="1045776"/>
    <lineage>
        <taxon>Bacteria</taxon>
        <taxon>Bacillati</taxon>
        <taxon>Actinomycetota</taxon>
        <taxon>Actinomycetes</taxon>
        <taxon>Pseudonocardiales</taxon>
        <taxon>Pseudonocardiaceae</taxon>
        <taxon>Kutzneria</taxon>
    </lineage>
</organism>
<dbReference type="GO" id="GO:0008168">
    <property type="term" value="F:methyltransferase activity"/>
    <property type="evidence" value="ECO:0007669"/>
    <property type="project" value="UniProtKB-KW"/>
</dbReference>
<dbReference type="CDD" id="cd03801">
    <property type="entry name" value="GT4_PimA-like"/>
    <property type="match status" value="1"/>
</dbReference>
<keyword evidence="4" id="KW-0489">Methyltransferase</keyword>
<evidence type="ECO:0000313" key="5">
    <source>
        <dbReference type="Proteomes" id="UP000256269"/>
    </source>
</evidence>
<gene>
    <name evidence="4" type="ORF">BCF44_104343</name>
</gene>
<dbReference type="Gene3D" id="3.90.550.10">
    <property type="entry name" value="Spore Coat Polysaccharide Biosynthesis Protein SpsA, Chain A"/>
    <property type="match status" value="1"/>
</dbReference>
<dbReference type="Gene3D" id="3.40.50.150">
    <property type="entry name" value="Vaccinia Virus protein VP39"/>
    <property type="match status" value="1"/>
</dbReference>
<name>A0A3E0HU57_9PSEU</name>
<dbReference type="Pfam" id="PF05050">
    <property type="entry name" value="Methyltransf_21"/>
    <property type="match status" value="1"/>
</dbReference>
<dbReference type="InterPro" id="IPR001296">
    <property type="entry name" value="Glyco_trans_1"/>
</dbReference>
<dbReference type="InterPro" id="IPR006342">
    <property type="entry name" value="FkbM_mtfrase"/>
</dbReference>
<dbReference type="Pfam" id="PF00534">
    <property type="entry name" value="Glycos_transf_1"/>
    <property type="match status" value="1"/>
</dbReference>
<evidence type="ECO:0000259" key="3">
    <source>
        <dbReference type="Pfam" id="PF05050"/>
    </source>
</evidence>
<dbReference type="NCBIfam" id="TIGR01444">
    <property type="entry name" value="fkbM_fam"/>
    <property type="match status" value="1"/>
</dbReference>
<dbReference type="GO" id="GO:0016757">
    <property type="term" value="F:glycosyltransferase activity"/>
    <property type="evidence" value="ECO:0007669"/>
    <property type="project" value="InterPro"/>
</dbReference>
<dbReference type="InterPro" id="IPR029063">
    <property type="entry name" value="SAM-dependent_MTases_sf"/>
</dbReference>
<proteinExistence type="predicted"/>
<dbReference type="PANTHER" id="PTHR46656">
    <property type="entry name" value="PUTATIVE-RELATED"/>
    <property type="match status" value="1"/>
</dbReference>
<protein>
    <submittedName>
        <fullName evidence="4">FkbM family methyltransferase</fullName>
    </submittedName>
</protein>
<feature type="domain" description="Methyltransferase FkbM" evidence="3">
    <location>
        <begin position="1059"/>
        <end position="1220"/>
    </location>
</feature>
<dbReference type="SUPFAM" id="SSF53335">
    <property type="entry name" value="S-adenosyl-L-methionine-dependent methyltransferases"/>
    <property type="match status" value="1"/>
</dbReference>
<dbReference type="RefSeq" id="WP_116174599.1">
    <property type="nucleotide sequence ID" value="NZ_CP144375.1"/>
</dbReference>
<evidence type="ECO:0000313" key="4">
    <source>
        <dbReference type="EMBL" id="REH50073.1"/>
    </source>
</evidence>
<dbReference type="InterPro" id="IPR029044">
    <property type="entry name" value="Nucleotide-diphossugar_trans"/>
</dbReference>
<dbReference type="SUPFAM" id="SSF53756">
    <property type="entry name" value="UDP-Glycosyltransferase/glycogen phosphorylase"/>
    <property type="match status" value="1"/>
</dbReference>
<dbReference type="OrthoDB" id="5679686at2"/>
<dbReference type="SUPFAM" id="SSF53448">
    <property type="entry name" value="Nucleotide-diphospho-sugar transferases"/>
    <property type="match status" value="1"/>
</dbReference>
<keyword evidence="1 4" id="KW-0808">Transferase</keyword>
<dbReference type="GO" id="GO:0032259">
    <property type="term" value="P:methylation"/>
    <property type="evidence" value="ECO:0007669"/>
    <property type="project" value="UniProtKB-KW"/>
</dbReference>
<dbReference type="Gene3D" id="3.40.50.2000">
    <property type="entry name" value="Glycogen Phosphorylase B"/>
    <property type="match status" value="1"/>
</dbReference>
<evidence type="ECO:0000259" key="2">
    <source>
        <dbReference type="Pfam" id="PF00534"/>
    </source>
</evidence>
<comment type="caution">
    <text evidence="4">The sequence shown here is derived from an EMBL/GenBank/DDBJ whole genome shotgun (WGS) entry which is preliminary data.</text>
</comment>
<dbReference type="PANTHER" id="PTHR46656:SF3">
    <property type="entry name" value="PUTATIVE-RELATED"/>
    <property type="match status" value="1"/>
</dbReference>
<evidence type="ECO:0000256" key="1">
    <source>
        <dbReference type="ARBA" id="ARBA00022679"/>
    </source>
</evidence>
<keyword evidence="5" id="KW-1185">Reference proteome</keyword>
<dbReference type="AlphaFoldDB" id="A0A3E0HU57"/>
<dbReference type="Proteomes" id="UP000256269">
    <property type="component" value="Unassembled WGS sequence"/>
</dbReference>
<feature type="domain" description="Glycosyl transferase family 1" evidence="2">
    <location>
        <begin position="593"/>
        <end position="714"/>
    </location>
</feature>
<accession>A0A3E0HU57</accession>
<sequence>MPDQPTRGPVACTIVARNYLPAARVLAASYLRQHPRGRFTIMVVDALLGELTGGTDQLDLVGPDVLTVSELDFHRMATAYSVTELCTAVKPFLLQHLLRSHDVVTYLDPDIEVFAPITEVDELAAQHGIVLTPHVLEPMPRDQLRPSEGDIMAAGVFNLGYVTVSRKAAPFLDFWAERLRHDAISSVTEQLFTDQRWVDNVPALFDHTVVRDPGFNLAYWNVYQRELARTADGTLTANGVPLRFVHFSGYRPEKPWLLSTHYADKPRALLSEYPLLADLCDSYRDKLIEAGYAESLESIPYRWNTAADGTPLSHSLRRAFRTAWVQAERKGAEIPPTPFDRDDPDAFLRWACSPADGAQAGVGMTRWAMSVWSARADLQIAFPDPLGANAEDYRHWCITSGVAEHEMPRRAVPTGPKAGSTVAIEDTRGVNVLGYLTAELGVGEMGRLVHDAMREAGLPIAVAVEESTVHNRTDHKLPDGVRPQPPKFPVSVLCVNADMTEQTLRLHSQLGGDRYVIGVWSWELEEFPEWMHSAYGLVDEVWTVSDFCRAALAEHSSVPVHTVPVPVRDPLDGAEPPARDGDGPTRFLFAFDYNSLFDRKNPLGLVRAFQKAFDGRTDAALVIKSINGDLHPAQRERLRAAVRGDDRITLVEHYLSNAEVRELFASADCYVSLHRSEGFGLTVAEAMAQGLPVITTNYGGSGEFLTDGVGWIVPYERVAVGKNQHPYPPTAVWAEPDTDAAAEAMRAVAADPAEARRRGLAGRNHVLTTRTFERAAAWVDERVTAAYQQWRAEPDAAPAPTESGSDDDQQVLAPLQQSREALRWRADPGVPSRIPVAPMVRRGVLRLIDHYDVHQRRVLAKLMDGVEGAVRRVENRLTVSEQRTTARQTHLDQRMDEVVSRLAELNAQVGALDSDAQRLGKGLAGEAEERFRQVSELAGRADEASRRIDDVRRSAEHVDHKLVGMVQDRDARIEETAAAVTSLSRQVRALDRSVRSHHELLDPAPVDGPSEPVSTDVGMLRLPAEDTVVLPWLRAYSTWEERESQLLDELLSPGATFVDIGAHVGYHTVRALRRTGETGAVFAVEPWQRLGELLAHNVRANLTPAVASTLTVLPVAAWDEDQTLRLELAGDGNSGDNRIGANGEIEVRGVALAGVEELRARRLDVVKVDAQGRDHRALAGLAELIRRDRPHVVCEFWPEGVRDLGDDPAATLARYRSWGYELVPVIEGSDEDLTAASDDDVIRRAEAEQGGFVTLWLRPTSRRK</sequence>